<dbReference type="SUPFAM" id="SSF53474">
    <property type="entry name" value="alpha/beta-Hydrolases"/>
    <property type="match status" value="1"/>
</dbReference>
<comment type="subcellular location">
    <subcellularLocation>
        <location evidence="1">Cytoplasm</location>
    </subcellularLocation>
    <subcellularLocation>
        <location evidence="2">Membrane</location>
        <topology evidence="2">Single-pass type II membrane protein</topology>
    </subcellularLocation>
</comment>
<keyword evidence="6" id="KW-0735">Signal-anchor</keyword>
<keyword evidence="8" id="KW-0472">Membrane</keyword>
<protein>
    <recommendedName>
        <fullName evidence="12">Protein ABHD14A</fullName>
    </recommendedName>
    <alternativeName>
        <fullName evidence="13">Alpha/beta hydrolase domain-containing protein 14A</fullName>
    </alternativeName>
</protein>
<evidence type="ECO:0000256" key="7">
    <source>
        <dbReference type="ARBA" id="ARBA00022989"/>
    </source>
</evidence>
<keyword evidence="16" id="KW-1185">Reference proteome</keyword>
<dbReference type="Ensembl" id="ENSEBUT00000013901.1">
    <property type="protein sequence ID" value="ENSEBUP00000013325.1"/>
    <property type="gene ID" value="ENSEBUG00000008425.1"/>
</dbReference>
<evidence type="ECO:0000256" key="5">
    <source>
        <dbReference type="ARBA" id="ARBA00022801"/>
    </source>
</evidence>
<dbReference type="InterPro" id="IPR029058">
    <property type="entry name" value="AB_hydrolase_fold"/>
</dbReference>
<sequence>MSHHKANDRSMRFKGWCYVLCGLTVLFLILWTSSSQHLSFKWDGKVAIHLTSGFINVNFSVDRQEVHTSVYTRQCTPSKSMGKEILFLHGQAFSSQVWEDMGTLTFLAEHGFRSVAVDLPGHGLSEPVSILKDDKSKAYFLLALIKALRMQQTVLVSPSMSGMYSLPFLMEHSQYLSAFIPIAPVYTESYSTVAYKAVQTRTLIVYGDADRSLGTESLKHLMMLPNHEIFKIPQAKHAAYMDQPILFQERILKFMLALP</sequence>
<evidence type="ECO:0000256" key="3">
    <source>
        <dbReference type="ARBA" id="ARBA00022490"/>
    </source>
</evidence>
<comment type="function">
    <text evidence="11">Possible role in granule neuron development.</text>
</comment>
<evidence type="ECO:0000256" key="6">
    <source>
        <dbReference type="ARBA" id="ARBA00022968"/>
    </source>
</evidence>
<feature type="domain" description="AB hydrolase-1" evidence="14">
    <location>
        <begin position="85"/>
        <end position="166"/>
    </location>
</feature>
<keyword evidence="7" id="KW-1133">Transmembrane helix</keyword>
<organism evidence="15 16">
    <name type="scientific">Eptatretus burgeri</name>
    <name type="common">Inshore hagfish</name>
    <dbReference type="NCBI Taxonomy" id="7764"/>
    <lineage>
        <taxon>Eukaryota</taxon>
        <taxon>Metazoa</taxon>
        <taxon>Chordata</taxon>
        <taxon>Craniata</taxon>
        <taxon>Vertebrata</taxon>
        <taxon>Cyclostomata</taxon>
        <taxon>Myxini</taxon>
        <taxon>Myxiniformes</taxon>
        <taxon>Myxinidae</taxon>
        <taxon>Eptatretinae</taxon>
        <taxon>Eptatretus</taxon>
    </lineage>
</organism>
<name>A0A8C4WVB1_EPTBU</name>
<keyword evidence="3" id="KW-0963">Cytoplasm</keyword>
<comment type="similarity">
    <text evidence="10">Belongs to the AB hydrolase superfamily. ABHD14 family.</text>
</comment>
<keyword evidence="4" id="KW-0812">Transmembrane</keyword>
<dbReference type="OMA" id="DSHYTKA"/>
<evidence type="ECO:0000313" key="15">
    <source>
        <dbReference type="Ensembl" id="ENSEBUP00000013325.1"/>
    </source>
</evidence>
<keyword evidence="9" id="KW-0325">Glycoprotein</keyword>
<dbReference type="GO" id="GO:0016020">
    <property type="term" value="C:membrane"/>
    <property type="evidence" value="ECO:0007669"/>
    <property type="project" value="UniProtKB-SubCell"/>
</dbReference>
<evidence type="ECO:0000256" key="10">
    <source>
        <dbReference type="ARBA" id="ARBA00037942"/>
    </source>
</evidence>
<dbReference type="GeneTree" id="ENSGT00940000161296"/>
<reference evidence="15" key="1">
    <citation type="submission" date="2025-08" db="UniProtKB">
        <authorList>
            <consortium name="Ensembl"/>
        </authorList>
    </citation>
    <scope>IDENTIFICATION</scope>
</reference>
<dbReference type="GO" id="GO:0016787">
    <property type="term" value="F:hydrolase activity"/>
    <property type="evidence" value="ECO:0007669"/>
    <property type="project" value="UniProtKB-KW"/>
</dbReference>
<evidence type="ECO:0000259" key="14">
    <source>
        <dbReference type="Pfam" id="PF12697"/>
    </source>
</evidence>
<evidence type="ECO:0000256" key="9">
    <source>
        <dbReference type="ARBA" id="ARBA00023180"/>
    </source>
</evidence>
<dbReference type="Gene3D" id="3.40.50.1820">
    <property type="entry name" value="alpha/beta hydrolase"/>
    <property type="match status" value="1"/>
</dbReference>
<dbReference type="AlphaFoldDB" id="A0A8C4WVB1"/>
<dbReference type="InterPro" id="IPR000073">
    <property type="entry name" value="AB_hydrolase_1"/>
</dbReference>
<accession>A0A8C4WVB1</accession>
<dbReference type="FunFam" id="3.40.50.1820:FF:000093">
    <property type="entry name" value="protein ABHD14A isoform X1"/>
    <property type="match status" value="1"/>
</dbReference>
<evidence type="ECO:0000256" key="12">
    <source>
        <dbReference type="ARBA" id="ARBA00073591"/>
    </source>
</evidence>
<dbReference type="PANTHER" id="PTHR46197">
    <property type="entry name" value="PROTEIN ABHD14B-LIKE"/>
    <property type="match status" value="1"/>
</dbReference>
<dbReference type="Pfam" id="PF12697">
    <property type="entry name" value="Abhydrolase_6"/>
    <property type="match status" value="1"/>
</dbReference>
<reference evidence="15" key="2">
    <citation type="submission" date="2025-09" db="UniProtKB">
        <authorList>
            <consortium name="Ensembl"/>
        </authorList>
    </citation>
    <scope>IDENTIFICATION</scope>
</reference>
<dbReference type="GO" id="GO:0005737">
    <property type="term" value="C:cytoplasm"/>
    <property type="evidence" value="ECO:0007669"/>
    <property type="project" value="UniProtKB-SubCell"/>
</dbReference>
<evidence type="ECO:0000256" key="2">
    <source>
        <dbReference type="ARBA" id="ARBA00004606"/>
    </source>
</evidence>
<evidence type="ECO:0000256" key="1">
    <source>
        <dbReference type="ARBA" id="ARBA00004496"/>
    </source>
</evidence>
<dbReference type="PANTHER" id="PTHR46197:SF3">
    <property type="entry name" value="AB HYDROLASE-1 DOMAIN-CONTAINING PROTEIN"/>
    <property type="match status" value="1"/>
</dbReference>
<evidence type="ECO:0000313" key="16">
    <source>
        <dbReference type="Proteomes" id="UP000694388"/>
    </source>
</evidence>
<dbReference type="Proteomes" id="UP000694388">
    <property type="component" value="Unplaced"/>
</dbReference>
<evidence type="ECO:0000256" key="4">
    <source>
        <dbReference type="ARBA" id="ARBA00022692"/>
    </source>
</evidence>
<proteinExistence type="inferred from homology"/>
<evidence type="ECO:0000256" key="8">
    <source>
        <dbReference type="ARBA" id="ARBA00023136"/>
    </source>
</evidence>
<evidence type="ECO:0000256" key="13">
    <source>
        <dbReference type="ARBA" id="ARBA00079023"/>
    </source>
</evidence>
<evidence type="ECO:0000256" key="11">
    <source>
        <dbReference type="ARBA" id="ARBA00056841"/>
    </source>
</evidence>
<keyword evidence="5" id="KW-0378">Hydrolase</keyword>